<dbReference type="Proteomes" id="UP000824998">
    <property type="component" value="Unassembled WGS sequence"/>
</dbReference>
<evidence type="ECO:0000256" key="6">
    <source>
        <dbReference type="SAM" id="MobiDB-lite"/>
    </source>
</evidence>
<evidence type="ECO:0000256" key="2">
    <source>
        <dbReference type="ARBA" id="ARBA00022692"/>
    </source>
</evidence>
<comment type="caution">
    <text evidence="7">The sequence shown here is derived from an EMBL/GenBank/DDBJ whole genome shotgun (WGS) entry which is preliminary data.</text>
</comment>
<dbReference type="AlphaFoldDB" id="A0A9P8C565"/>
<dbReference type="SUPFAM" id="SSF103506">
    <property type="entry name" value="Mitochondrial carrier"/>
    <property type="match status" value="1"/>
</dbReference>
<keyword evidence="8" id="KW-1185">Reference proteome</keyword>
<keyword evidence="3" id="KW-0496">Mitochondrion</keyword>
<sequence length="69" mass="7643">MSSASVSKPQRQTQLSRKKAWERAHLRYPFWFGGSASCFAACVTHPLDLVKVTAPLPRPTLSTALQTNN</sequence>
<reference evidence="7" key="1">
    <citation type="journal article" date="2021" name="IMA Fungus">
        <title>Genomic characterization of three marine fungi, including Emericellopsis atlantica sp. nov. with signatures of a generalist lifestyle and marine biomass degradation.</title>
        <authorList>
            <person name="Hagestad O.C."/>
            <person name="Hou L."/>
            <person name="Andersen J.H."/>
            <person name="Hansen E.H."/>
            <person name="Altermark B."/>
            <person name="Li C."/>
            <person name="Kuhnert E."/>
            <person name="Cox R.J."/>
            <person name="Crous P.W."/>
            <person name="Spatafora J.W."/>
            <person name="Lail K."/>
            <person name="Amirebrahimi M."/>
            <person name="Lipzen A."/>
            <person name="Pangilinan J."/>
            <person name="Andreopoulos W."/>
            <person name="Hayes R.D."/>
            <person name="Ng V."/>
            <person name="Grigoriev I.V."/>
            <person name="Jackson S.A."/>
            <person name="Sutton T.D.S."/>
            <person name="Dobson A.D.W."/>
            <person name="Rama T."/>
        </authorList>
    </citation>
    <scope>NUCLEOTIDE SEQUENCE</scope>
    <source>
        <strain evidence="7">TRa018bII</strain>
    </source>
</reference>
<evidence type="ECO:0000256" key="4">
    <source>
        <dbReference type="ARBA" id="ARBA00022989"/>
    </source>
</evidence>
<gene>
    <name evidence="7" type="ORF">BJ875DRAFT_484705</name>
</gene>
<keyword evidence="2" id="KW-0812">Transmembrane</keyword>
<dbReference type="InterPro" id="IPR023395">
    <property type="entry name" value="MCP_dom_sf"/>
</dbReference>
<evidence type="ECO:0000313" key="8">
    <source>
        <dbReference type="Proteomes" id="UP000824998"/>
    </source>
</evidence>
<feature type="region of interest" description="Disordered" evidence="6">
    <location>
        <begin position="1"/>
        <end position="20"/>
    </location>
</feature>
<evidence type="ECO:0000256" key="3">
    <source>
        <dbReference type="ARBA" id="ARBA00022792"/>
    </source>
</evidence>
<keyword evidence="4" id="KW-1133">Transmembrane helix</keyword>
<keyword evidence="3" id="KW-0999">Mitochondrion inner membrane</keyword>
<protein>
    <submittedName>
        <fullName evidence="7">Uncharacterized protein</fullName>
    </submittedName>
</protein>
<evidence type="ECO:0000256" key="1">
    <source>
        <dbReference type="ARBA" id="ARBA00004370"/>
    </source>
</evidence>
<name>A0A9P8C565_9HELO</name>
<dbReference type="EMBL" id="MU251482">
    <property type="protein sequence ID" value="KAG9233910.1"/>
    <property type="molecule type" value="Genomic_DNA"/>
</dbReference>
<feature type="compositionally biased region" description="Polar residues" evidence="6">
    <location>
        <begin position="1"/>
        <end position="15"/>
    </location>
</feature>
<evidence type="ECO:0000256" key="5">
    <source>
        <dbReference type="ARBA" id="ARBA00023136"/>
    </source>
</evidence>
<keyword evidence="5" id="KW-0472">Membrane</keyword>
<dbReference type="OrthoDB" id="4525644at2759"/>
<evidence type="ECO:0000313" key="7">
    <source>
        <dbReference type="EMBL" id="KAG9233910.1"/>
    </source>
</evidence>
<comment type="subcellular location">
    <subcellularLocation>
        <location evidence="1">Membrane</location>
    </subcellularLocation>
</comment>
<accession>A0A9P8C565</accession>
<organism evidence="7 8">
    <name type="scientific">Amylocarpus encephaloides</name>
    <dbReference type="NCBI Taxonomy" id="45428"/>
    <lineage>
        <taxon>Eukaryota</taxon>
        <taxon>Fungi</taxon>
        <taxon>Dikarya</taxon>
        <taxon>Ascomycota</taxon>
        <taxon>Pezizomycotina</taxon>
        <taxon>Leotiomycetes</taxon>
        <taxon>Helotiales</taxon>
        <taxon>Helotiales incertae sedis</taxon>
        <taxon>Amylocarpus</taxon>
    </lineage>
</organism>
<dbReference type="GO" id="GO:0016020">
    <property type="term" value="C:membrane"/>
    <property type="evidence" value="ECO:0007669"/>
    <property type="project" value="UniProtKB-SubCell"/>
</dbReference>
<proteinExistence type="predicted"/>